<reference evidence="2" key="1">
    <citation type="journal article" date="2017" name="Nat. Ecol. Evol.">
        <title>Genome expansion and lineage-specific genetic innovations in the forest pathogenic fungi Armillaria.</title>
        <authorList>
            <person name="Sipos G."/>
            <person name="Prasanna A.N."/>
            <person name="Walter M.C."/>
            <person name="O'Connor E."/>
            <person name="Balint B."/>
            <person name="Krizsan K."/>
            <person name="Kiss B."/>
            <person name="Hess J."/>
            <person name="Varga T."/>
            <person name="Slot J."/>
            <person name="Riley R."/>
            <person name="Boka B."/>
            <person name="Rigling D."/>
            <person name="Barry K."/>
            <person name="Lee J."/>
            <person name="Mihaltcheva S."/>
            <person name="LaButti K."/>
            <person name="Lipzen A."/>
            <person name="Waldron R."/>
            <person name="Moloney N.M."/>
            <person name="Sperisen C."/>
            <person name="Kredics L."/>
            <person name="Vagvoelgyi C."/>
            <person name="Patrignani A."/>
            <person name="Fitzpatrick D."/>
            <person name="Nagy I."/>
            <person name="Doyle S."/>
            <person name="Anderson J.B."/>
            <person name="Grigoriev I.V."/>
            <person name="Gueldener U."/>
            <person name="Muensterkoetter M."/>
            <person name="Nagy L.G."/>
        </authorList>
    </citation>
    <scope>NUCLEOTIDE SEQUENCE [LARGE SCALE GENOMIC DNA]</scope>
    <source>
        <strain evidence="2">Ar21-2</strain>
    </source>
</reference>
<protein>
    <recommendedName>
        <fullName evidence="3">F-box domain-containing protein</fullName>
    </recommendedName>
</protein>
<organism evidence="1 2">
    <name type="scientific">Armillaria gallica</name>
    <name type="common">Bulbous honey fungus</name>
    <name type="synonym">Armillaria bulbosa</name>
    <dbReference type="NCBI Taxonomy" id="47427"/>
    <lineage>
        <taxon>Eukaryota</taxon>
        <taxon>Fungi</taxon>
        <taxon>Dikarya</taxon>
        <taxon>Basidiomycota</taxon>
        <taxon>Agaricomycotina</taxon>
        <taxon>Agaricomycetes</taxon>
        <taxon>Agaricomycetidae</taxon>
        <taxon>Agaricales</taxon>
        <taxon>Marasmiineae</taxon>
        <taxon>Physalacriaceae</taxon>
        <taxon>Armillaria</taxon>
    </lineage>
</organism>
<evidence type="ECO:0008006" key="3">
    <source>
        <dbReference type="Google" id="ProtNLM"/>
    </source>
</evidence>
<dbReference type="InParanoid" id="A0A2H3CR99"/>
<dbReference type="AlphaFoldDB" id="A0A2H3CR99"/>
<keyword evidence="2" id="KW-1185">Reference proteome</keyword>
<evidence type="ECO:0000313" key="2">
    <source>
        <dbReference type="Proteomes" id="UP000217790"/>
    </source>
</evidence>
<accession>A0A2H3CR99</accession>
<sequence length="528" mass="59252">MCFSPATEACIVASQSAAMPPTCPECRDSVLDCPIRNCILEEISSHMPDAEADPVRHEALWDTATISPRHSTPILKKFVHWKPIGAPLTIQHDSKSSSSSHSCEELSLRSRCSLYLALVTHDALLGIGHIRAQKYQFLGDDDHMRNILTQAIWPICNAHRTGEFSPWFAYSWMEWEAFFTSDLMSFTDVPEDVLCLIFVEADIDDPRWAGELTAVCRHFYGVAREHSQKRILIRDMLTSRRTPEAAVARFSSPGWDHERRAVSALPGIRELELVHCWLRFSALDSLLVSLPNLIRLGIHREHTIFLPTVPGLAESEPSLQHFAPTFSSLCLDLRAAVNGDRGGQWLLMVPNLTRLELGMTGEQGWWSGMDILDGSAATLRVLDLALNHRSEIWDVDLDLYTCVGLKHLTLSLAITDDGGELYYLRQALGGLGAHQLQSLNVQLHWLSGHLEFPVSSGITQGLGEVDDCIIRLFGGTVGRQVCLHLHFYLRMGQDETVRALWEPFHGLREDKGIVFTSAVTRHEYVMDM</sequence>
<name>A0A2H3CR99_ARMGA</name>
<dbReference type="Proteomes" id="UP000217790">
    <property type="component" value="Unassembled WGS sequence"/>
</dbReference>
<evidence type="ECO:0000313" key="1">
    <source>
        <dbReference type="EMBL" id="PBK83934.1"/>
    </source>
</evidence>
<dbReference type="Gene3D" id="3.80.10.10">
    <property type="entry name" value="Ribonuclease Inhibitor"/>
    <property type="match status" value="1"/>
</dbReference>
<dbReference type="EMBL" id="KZ293702">
    <property type="protein sequence ID" value="PBK83934.1"/>
    <property type="molecule type" value="Genomic_DNA"/>
</dbReference>
<proteinExistence type="predicted"/>
<dbReference type="SUPFAM" id="SSF52047">
    <property type="entry name" value="RNI-like"/>
    <property type="match status" value="1"/>
</dbReference>
<dbReference type="InterPro" id="IPR032675">
    <property type="entry name" value="LRR_dom_sf"/>
</dbReference>
<gene>
    <name evidence="1" type="ORF">ARMGADRAFT_1037538</name>
</gene>